<feature type="compositionally biased region" description="Low complexity" evidence="2">
    <location>
        <begin position="92"/>
        <end position="104"/>
    </location>
</feature>
<reference evidence="3" key="1">
    <citation type="submission" date="2023-04" db="EMBL/GenBank/DDBJ databases">
        <title>Phytophthora fragariaefolia NBRC 109709.</title>
        <authorList>
            <person name="Ichikawa N."/>
            <person name="Sato H."/>
            <person name="Tonouchi N."/>
        </authorList>
    </citation>
    <scope>NUCLEOTIDE SEQUENCE</scope>
    <source>
        <strain evidence="3">NBRC 109709</strain>
    </source>
</reference>
<sequence>MLNESETLDAVFSFLSQVDLPRDFDDGEHAILDAHETLSPRSAEFLTSVVAENWAFGNLCPEQSNTPSNPSQAESAIHANEVGEIGREYSQSIQITSPTSTEESNQSSKGETRNRKLKRTRISSKQQIQTLRETVRGLNAELQSLLPKSQPNCVALHRSVAGHLISERASMWQQIAARQLERRQQSEEENAKLREMLQVQVDEARNLKRVLKRRTKLDVYSDMLLDVDELYVGTEALFTEKGMRDLPCPGRVCDAKRNVTNGLFLELMQRHLIPFGLKTTEKAMYKAMREIGFQGLRNVEDVAGRVQFHSHRIEDTNNTIKASFFVETPKLKDLRGAQFRKVVQKYVEKDRVVFICKTLMEPVLSKTGKTSESHTRTTLRIVLQPDDSQSAREKPVTRIESHFSATRYDMELLSATVTSMSPNMDVGLAAWAEAISRIAHQVESLAIDESCDKLKSRVGARV</sequence>
<proteinExistence type="predicted"/>
<organism evidence="3 4">
    <name type="scientific">Phytophthora fragariaefolia</name>
    <dbReference type="NCBI Taxonomy" id="1490495"/>
    <lineage>
        <taxon>Eukaryota</taxon>
        <taxon>Sar</taxon>
        <taxon>Stramenopiles</taxon>
        <taxon>Oomycota</taxon>
        <taxon>Peronosporomycetes</taxon>
        <taxon>Peronosporales</taxon>
        <taxon>Peronosporaceae</taxon>
        <taxon>Phytophthora</taxon>
    </lineage>
</organism>
<evidence type="ECO:0000313" key="4">
    <source>
        <dbReference type="Proteomes" id="UP001165121"/>
    </source>
</evidence>
<dbReference type="PANTHER" id="PTHR35796:SF3">
    <property type="entry name" value="BHLH DOMAIN-CONTAINING PROTEIN"/>
    <property type="match status" value="1"/>
</dbReference>
<name>A0A9W6Y0Q5_9STRA</name>
<dbReference type="OrthoDB" id="117324at2759"/>
<keyword evidence="4" id="KW-1185">Reference proteome</keyword>
<evidence type="ECO:0000256" key="1">
    <source>
        <dbReference type="SAM" id="Coils"/>
    </source>
</evidence>
<dbReference type="Proteomes" id="UP001165121">
    <property type="component" value="Unassembled WGS sequence"/>
</dbReference>
<dbReference type="PANTHER" id="PTHR35796">
    <property type="entry name" value="HYPOTHETICAL CYTOSOLIC PROTEIN"/>
    <property type="match status" value="1"/>
</dbReference>
<dbReference type="AlphaFoldDB" id="A0A9W6Y0Q5"/>
<feature type="coiled-coil region" evidence="1">
    <location>
        <begin position="176"/>
        <end position="214"/>
    </location>
</feature>
<evidence type="ECO:0000313" key="3">
    <source>
        <dbReference type="EMBL" id="GMF50245.1"/>
    </source>
</evidence>
<dbReference type="EMBL" id="BSXT01002665">
    <property type="protein sequence ID" value="GMF50245.1"/>
    <property type="molecule type" value="Genomic_DNA"/>
</dbReference>
<protein>
    <submittedName>
        <fullName evidence="3">Unnamed protein product</fullName>
    </submittedName>
</protein>
<evidence type="ECO:0000256" key="2">
    <source>
        <dbReference type="SAM" id="MobiDB-lite"/>
    </source>
</evidence>
<feature type="region of interest" description="Disordered" evidence="2">
    <location>
        <begin position="92"/>
        <end position="125"/>
    </location>
</feature>
<accession>A0A9W6Y0Q5</accession>
<comment type="caution">
    <text evidence="3">The sequence shown here is derived from an EMBL/GenBank/DDBJ whole genome shotgun (WGS) entry which is preliminary data.</text>
</comment>
<keyword evidence="1" id="KW-0175">Coiled coil</keyword>
<gene>
    <name evidence="3" type="ORF">Pfra01_002001200</name>
</gene>